<evidence type="ECO:0000259" key="8">
    <source>
        <dbReference type="PROSITE" id="PS50110"/>
    </source>
</evidence>
<dbReference type="Gene3D" id="6.10.250.690">
    <property type="match status" value="1"/>
</dbReference>
<sequence length="229" mass="26095">METQPNILVVEDDQELAYNIKRFIDFADVQTVFDGLVGLSQAQTNIYDLLILDLMLPNKNGLDILKELRQNFVTTPVLILTAKDTLTDKLKGFELGADDYLTKPFHREELLARVKALLKRNGLLLGSDRLQVGDLRLDITKHQVQIQTKLVNLNAKEFDILVYLIQNKNAIITKAQLFDRIWGFDSTTALTVVEVYMSNLRKKISLATGFEIKTLRNVGYLLKVESENK</sequence>
<evidence type="ECO:0000313" key="11">
    <source>
        <dbReference type="Proteomes" id="UP000051236"/>
    </source>
</evidence>
<dbReference type="Pfam" id="PF00072">
    <property type="entry name" value="Response_reg"/>
    <property type="match status" value="1"/>
</dbReference>
<comment type="caution">
    <text evidence="10">The sequence shown here is derived from an EMBL/GenBank/DDBJ whole genome shotgun (WGS) entry which is preliminary data.</text>
</comment>
<name>A0A0R1XZY9_9LACO</name>
<dbReference type="PROSITE" id="PS50110">
    <property type="entry name" value="RESPONSE_REGULATORY"/>
    <property type="match status" value="1"/>
</dbReference>
<dbReference type="GO" id="GO:0000156">
    <property type="term" value="F:phosphorelay response regulator activity"/>
    <property type="evidence" value="ECO:0007669"/>
    <property type="project" value="TreeGrafter"/>
</dbReference>
<feature type="domain" description="Response regulatory" evidence="8">
    <location>
        <begin position="6"/>
        <end position="118"/>
    </location>
</feature>
<evidence type="ECO:0000256" key="5">
    <source>
        <dbReference type="ARBA" id="ARBA00023163"/>
    </source>
</evidence>
<dbReference type="Proteomes" id="UP000051236">
    <property type="component" value="Unassembled WGS sequence"/>
</dbReference>
<evidence type="ECO:0000256" key="7">
    <source>
        <dbReference type="PROSITE-ProRule" id="PRU01091"/>
    </source>
</evidence>
<dbReference type="CDD" id="cd00383">
    <property type="entry name" value="trans_reg_C"/>
    <property type="match status" value="1"/>
</dbReference>
<dbReference type="SMART" id="SM00448">
    <property type="entry name" value="REC"/>
    <property type="match status" value="1"/>
</dbReference>
<dbReference type="InterPro" id="IPR039420">
    <property type="entry name" value="WalR-like"/>
</dbReference>
<dbReference type="PANTHER" id="PTHR48111">
    <property type="entry name" value="REGULATOR OF RPOS"/>
    <property type="match status" value="1"/>
</dbReference>
<dbReference type="SUPFAM" id="SSF52172">
    <property type="entry name" value="CheY-like"/>
    <property type="match status" value="1"/>
</dbReference>
<dbReference type="InterPro" id="IPR036388">
    <property type="entry name" value="WH-like_DNA-bd_sf"/>
</dbReference>
<dbReference type="RefSeq" id="WP_057002594.1">
    <property type="nucleotide sequence ID" value="NZ_AZGA01000048.1"/>
</dbReference>
<feature type="modified residue" description="4-aspartylphosphate" evidence="6">
    <location>
        <position position="53"/>
    </location>
</feature>
<dbReference type="SUPFAM" id="SSF46894">
    <property type="entry name" value="C-terminal effector domain of the bipartite response regulators"/>
    <property type="match status" value="1"/>
</dbReference>
<dbReference type="GO" id="GO:0006355">
    <property type="term" value="P:regulation of DNA-templated transcription"/>
    <property type="evidence" value="ECO:0007669"/>
    <property type="project" value="InterPro"/>
</dbReference>
<keyword evidence="11" id="KW-1185">Reference proteome</keyword>
<keyword evidence="4 7" id="KW-0238">DNA-binding</keyword>
<protein>
    <submittedName>
        <fullName evidence="10">Two-component response regulator</fullName>
    </submittedName>
</protein>
<organism evidence="10 11">
    <name type="scientific">Agrilactobacillus composti DSM 18527 = JCM 14202</name>
    <dbReference type="NCBI Taxonomy" id="1423734"/>
    <lineage>
        <taxon>Bacteria</taxon>
        <taxon>Bacillati</taxon>
        <taxon>Bacillota</taxon>
        <taxon>Bacilli</taxon>
        <taxon>Lactobacillales</taxon>
        <taxon>Lactobacillaceae</taxon>
        <taxon>Agrilactobacillus</taxon>
    </lineage>
</organism>
<dbReference type="InterPro" id="IPR011006">
    <property type="entry name" value="CheY-like_superfamily"/>
</dbReference>
<dbReference type="eggNOG" id="COG0745">
    <property type="taxonomic scope" value="Bacteria"/>
</dbReference>
<proteinExistence type="predicted"/>
<feature type="domain" description="OmpR/PhoB-type" evidence="9">
    <location>
        <begin position="127"/>
        <end position="224"/>
    </location>
</feature>
<dbReference type="PATRIC" id="fig|1423734.3.peg.2790"/>
<keyword evidence="5" id="KW-0804">Transcription</keyword>
<dbReference type="GO" id="GO:0000976">
    <property type="term" value="F:transcription cis-regulatory region binding"/>
    <property type="evidence" value="ECO:0007669"/>
    <property type="project" value="TreeGrafter"/>
</dbReference>
<keyword evidence="3" id="KW-0805">Transcription regulation</keyword>
<dbReference type="AlphaFoldDB" id="A0A0R1XZY9"/>
<evidence type="ECO:0000313" key="10">
    <source>
        <dbReference type="EMBL" id="KRM33563.1"/>
    </source>
</evidence>
<dbReference type="STRING" id="1423734.FC83_GL002745"/>
<feature type="DNA-binding region" description="OmpR/PhoB-type" evidence="7">
    <location>
        <begin position="127"/>
        <end position="224"/>
    </location>
</feature>
<dbReference type="InterPro" id="IPR016032">
    <property type="entry name" value="Sig_transdc_resp-reg_C-effctor"/>
</dbReference>
<dbReference type="Gene3D" id="3.40.50.2300">
    <property type="match status" value="1"/>
</dbReference>
<accession>A0A0R1XZY9</accession>
<dbReference type="InterPro" id="IPR001867">
    <property type="entry name" value="OmpR/PhoB-type_DNA-bd"/>
</dbReference>
<dbReference type="Gene3D" id="1.10.10.10">
    <property type="entry name" value="Winged helix-like DNA-binding domain superfamily/Winged helix DNA-binding domain"/>
    <property type="match status" value="1"/>
</dbReference>
<evidence type="ECO:0000256" key="4">
    <source>
        <dbReference type="ARBA" id="ARBA00023125"/>
    </source>
</evidence>
<dbReference type="SMART" id="SM00862">
    <property type="entry name" value="Trans_reg_C"/>
    <property type="match status" value="1"/>
</dbReference>
<dbReference type="GO" id="GO:0032993">
    <property type="term" value="C:protein-DNA complex"/>
    <property type="evidence" value="ECO:0007669"/>
    <property type="project" value="TreeGrafter"/>
</dbReference>
<dbReference type="PROSITE" id="PS51755">
    <property type="entry name" value="OMPR_PHOB"/>
    <property type="match status" value="1"/>
</dbReference>
<dbReference type="PANTHER" id="PTHR48111:SF22">
    <property type="entry name" value="REGULATOR OF RPOS"/>
    <property type="match status" value="1"/>
</dbReference>
<gene>
    <name evidence="10" type="ORF">FC83_GL002745</name>
</gene>
<dbReference type="EMBL" id="AZGA01000048">
    <property type="protein sequence ID" value="KRM33563.1"/>
    <property type="molecule type" value="Genomic_DNA"/>
</dbReference>
<dbReference type="Pfam" id="PF00486">
    <property type="entry name" value="Trans_reg_C"/>
    <property type="match status" value="1"/>
</dbReference>
<evidence type="ECO:0000256" key="3">
    <source>
        <dbReference type="ARBA" id="ARBA00023015"/>
    </source>
</evidence>
<dbReference type="InterPro" id="IPR001789">
    <property type="entry name" value="Sig_transdc_resp-reg_receiver"/>
</dbReference>
<keyword evidence="2" id="KW-0902">Two-component regulatory system</keyword>
<evidence type="ECO:0000256" key="1">
    <source>
        <dbReference type="ARBA" id="ARBA00022553"/>
    </source>
</evidence>
<keyword evidence="1 6" id="KW-0597">Phosphoprotein</keyword>
<evidence type="ECO:0000256" key="2">
    <source>
        <dbReference type="ARBA" id="ARBA00023012"/>
    </source>
</evidence>
<dbReference type="GO" id="GO:0005829">
    <property type="term" value="C:cytosol"/>
    <property type="evidence" value="ECO:0007669"/>
    <property type="project" value="TreeGrafter"/>
</dbReference>
<evidence type="ECO:0000259" key="9">
    <source>
        <dbReference type="PROSITE" id="PS51755"/>
    </source>
</evidence>
<reference evidence="10 11" key="1">
    <citation type="journal article" date="2015" name="Genome Announc.">
        <title>Expanding the biotechnology potential of lactobacilli through comparative genomics of 213 strains and associated genera.</title>
        <authorList>
            <person name="Sun Z."/>
            <person name="Harris H.M."/>
            <person name="McCann A."/>
            <person name="Guo C."/>
            <person name="Argimon S."/>
            <person name="Zhang W."/>
            <person name="Yang X."/>
            <person name="Jeffery I.B."/>
            <person name="Cooney J.C."/>
            <person name="Kagawa T.F."/>
            <person name="Liu W."/>
            <person name="Song Y."/>
            <person name="Salvetti E."/>
            <person name="Wrobel A."/>
            <person name="Rasinkangas P."/>
            <person name="Parkhill J."/>
            <person name="Rea M.C."/>
            <person name="O'Sullivan O."/>
            <person name="Ritari J."/>
            <person name="Douillard F.P."/>
            <person name="Paul Ross R."/>
            <person name="Yang R."/>
            <person name="Briner A.E."/>
            <person name="Felis G.E."/>
            <person name="de Vos W.M."/>
            <person name="Barrangou R."/>
            <person name="Klaenhammer T.R."/>
            <person name="Caufield P.W."/>
            <person name="Cui Y."/>
            <person name="Zhang H."/>
            <person name="O'Toole P.W."/>
        </authorList>
    </citation>
    <scope>NUCLEOTIDE SEQUENCE [LARGE SCALE GENOMIC DNA]</scope>
    <source>
        <strain evidence="10 11">DSM 18527</strain>
    </source>
</reference>
<evidence type="ECO:0000256" key="6">
    <source>
        <dbReference type="PROSITE-ProRule" id="PRU00169"/>
    </source>
</evidence>